<reference evidence="16" key="3">
    <citation type="submission" date="2025-09" db="UniProtKB">
        <authorList>
            <consortium name="Ensembl"/>
        </authorList>
    </citation>
    <scope>IDENTIFICATION</scope>
</reference>
<evidence type="ECO:0000256" key="9">
    <source>
        <dbReference type="ARBA" id="ARBA00023180"/>
    </source>
</evidence>
<dbReference type="Ensembl" id="ENSMODT00000073619.1">
    <property type="protein sequence ID" value="ENSMODP00000043009.1"/>
    <property type="gene ID" value="ENSMODG00000023801.2"/>
</dbReference>
<feature type="compositionally biased region" description="Polar residues" evidence="12">
    <location>
        <begin position="351"/>
        <end position="366"/>
    </location>
</feature>
<proteinExistence type="inferred from homology"/>
<dbReference type="GO" id="GO:0033691">
    <property type="term" value="F:sialic acid binding"/>
    <property type="evidence" value="ECO:0000318"/>
    <property type="project" value="GO_Central"/>
</dbReference>
<dbReference type="InterPro" id="IPR013106">
    <property type="entry name" value="Ig_V-set"/>
</dbReference>
<keyword evidence="2 13" id="KW-0812">Transmembrane</keyword>
<evidence type="ECO:0000256" key="1">
    <source>
        <dbReference type="ARBA" id="ARBA00004479"/>
    </source>
</evidence>
<keyword evidence="4" id="KW-0430">Lectin</keyword>
<dbReference type="FunFam" id="2.60.40.10:FF:000829">
    <property type="entry name" value="Sialic acid-binding Ig-like lectin 8"/>
    <property type="match status" value="1"/>
</dbReference>
<name>A0A5F8G6E6_MONDO</name>
<dbReference type="GO" id="GO:0005886">
    <property type="term" value="C:plasma membrane"/>
    <property type="evidence" value="ECO:0000318"/>
    <property type="project" value="GO_Central"/>
</dbReference>
<dbReference type="InterPro" id="IPR007110">
    <property type="entry name" value="Ig-like_dom"/>
</dbReference>
<evidence type="ECO:0000256" key="8">
    <source>
        <dbReference type="ARBA" id="ARBA00023157"/>
    </source>
</evidence>
<keyword evidence="9" id="KW-0325">Glycoprotein</keyword>
<evidence type="ECO:0000256" key="10">
    <source>
        <dbReference type="ARBA" id="ARBA00023319"/>
    </source>
</evidence>
<dbReference type="InterPro" id="IPR013783">
    <property type="entry name" value="Ig-like_fold"/>
</dbReference>
<keyword evidence="3 14" id="KW-0732">Signal</keyword>
<reference evidence="16" key="2">
    <citation type="submission" date="2025-08" db="UniProtKB">
        <authorList>
            <consortium name="Ensembl"/>
        </authorList>
    </citation>
    <scope>IDENTIFICATION</scope>
</reference>
<feature type="signal peptide" evidence="14">
    <location>
        <begin position="1"/>
        <end position="18"/>
    </location>
</feature>
<evidence type="ECO:0000256" key="11">
    <source>
        <dbReference type="ARBA" id="ARBA00038361"/>
    </source>
</evidence>
<dbReference type="InterPro" id="IPR003599">
    <property type="entry name" value="Ig_sub"/>
</dbReference>
<dbReference type="GeneTree" id="ENSGT01150000286907"/>
<evidence type="ECO:0000256" key="14">
    <source>
        <dbReference type="SAM" id="SignalP"/>
    </source>
</evidence>
<dbReference type="InterPro" id="IPR036179">
    <property type="entry name" value="Ig-like_dom_sf"/>
</dbReference>
<feature type="chain" id="PRO_5023880034" evidence="14">
    <location>
        <begin position="19"/>
        <end position="388"/>
    </location>
</feature>
<feature type="transmembrane region" description="Helical" evidence="13">
    <location>
        <begin position="248"/>
        <end position="267"/>
    </location>
</feature>
<evidence type="ECO:0000256" key="4">
    <source>
        <dbReference type="ARBA" id="ARBA00022734"/>
    </source>
</evidence>
<feature type="domain" description="Ig-like" evidence="15">
    <location>
        <begin position="147"/>
        <end position="226"/>
    </location>
</feature>
<dbReference type="Gene3D" id="2.60.40.10">
    <property type="entry name" value="Immunoglobulins"/>
    <property type="match status" value="2"/>
</dbReference>
<comment type="similarity">
    <text evidence="11">Belongs to the immunoglobulin superfamily. SIGLEC (sialic acid binding Ig-like lectin) family.</text>
</comment>
<dbReference type="InterPro" id="IPR051036">
    <property type="entry name" value="SIGLEC"/>
</dbReference>
<dbReference type="Proteomes" id="UP000002280">
    <property type="component" value="Chromosome 4"/>
</dbReference>
<keyword evidence="7 13" id="KW-0472">Membrane</keyword>
<evidence type="ECO:0000313" key="17">
    <source>
        <dbReference type="Proteomes" id="UP000002280"/>
    </source>
</evidence>
<dbReference type="InParanoid" id="A0A5F8G6E6"/>
<comment type="subcellular location">
    <subcellularLocation>
        <location evidence="1">Membrane</location>
        <topology evidence="1">Single-pass type I membrane protein</topology>
    </subcellularLocation>
</comment>
<evidence type="ECO:0000313" key="16">
    <source>
        <dbReference type="Ensembl" id="ENSMODP00000043009.1"/>
    </source>
</evidence>
<evidence type="ECO:0000256" key="2">
    <source>
        <dbReference type="ARBA" id="ARBA00022692"/>
    </source>
</evidence>
<dbReference type="PANTHER" id="PTHR12035">
    <property type="entry name" value="SIALIC ACID BINDING IMMUNOGLOBULIN-LIKE LECTIN"/>
    <property type="match status" value="1"/>
</dbReference>
<reference evidence="16 17" key="1">
    <citation type="journal article" date="2007" name="Nature">
        <title>Genome of the marsupial Monodelphis domestica reveals innovation in non-coding sequences.</title>
        <authorList>
            <person name="Mikkelsen T.S."/>
            <person name="Wakefield M.J."/>
            <person name="Aken B."/>
            <person name="Amemiya C.T."/>
            <person name="Chang J.L."/>
            <person name="Duke S."/>
            <person name="Garber M."/>
            <person name="Gentles A.J."/>
            <person name="Goodstadt L."/>
            <person name="Heger A."/>
            <person name="Jurka J."/>
            <person name="Kamal M."/>
            <person name="Mauceli E."/>
            <person name="Searle S.M."/>
            <person name="Sharpe T."/>
            <person name="Baker M.L."/>
            <person name="Batzer M.A."/>
            <person name="Benos P.V."/>
            <person name="Belov K."/>
            <person name="Clamp M."/>
            <person name="Cook A."/>
            <person name="Cuff J."/>
            <person name="Das R."/>
            <person name="Davidow L."/>
            <person name="Deakin J.E."/>
            <person name="Fazzari M.J."/>
            <person name="Glass J.L."/>
            <person name="Grabherr M."/>
            <person name="Greally J.M."/>
            <person name="Gu W."/>
            <person name="Hore T.A."/>
            <person name="Huttley G.A."/>
            <person name="Kleber M."/>
            <person name="Jirtle R.L."/>
            <person name="Koina E."/>
            <person name="Lee J.T."/>
            <person name="Mahony S."/>
            <person name="Marra M.A."/>
            <person name="Miller R.D."/>
            <person name="Nicholls R.D."/>
            <person name="Oda M."/>
            <person name="Papenfuss A.T."/>
            <person name="Parra Z.E."/>
            <person name="Pollock D.D."/>
            <person name="Ray D.A."/>
            <person name="Schein J.E."/>
            <person name="Speed T.P."/>
            <person name="Thompson K."/>
            <person name="VandeBerg J.L."/>
            <person name="Wade C.M."/>
            <person name="Walker J.A."/>
            <person name="Waters P.D."/>
            <person name="Webber C."/>
            <person name="Weidman J.R."/>
            <person name="Xie X."/>
            <person name="Zody M.C."/>
            <person name="Baldwin J."/>
            <person name="Abdouelleil A."/>
            <person name="Abdulkadir J."/>
            <person name="Abebe A."/>
            <person name="Abera B."/>
            <person name="Abreu J."/>
            <person name="Acer S.C."/>
            <person name="Aftuck L."/>
            <person name="Alexander A."/>
            <person name="An P."/>
            <person name="Anderson E."/>
            <person name="Anderson S."/>
            <person name="Arachi H."/>
            <person name="Azer M."/>
            <person name="Bachantsang P."/>
            <person name="Barry A."/>
            <person name="Bayul T."/>
            <person name="Berlin A."/>
            <person name="Bessette D."/>
            <person name="Bloom T."/>
            <person name="Bloom T."/>
            <person name="Boguslavskiy L."/>
            <person name="Bonnet C."/>
            <person name="Boukhgalter B."/>
            <person name="Bourzgui I."/>
            <person name="Brown A."/>
            <person name="Cahill P."/>
            <person name="Channer S."/>
            <person name="Cheshatsang Y."/>
            <person name="Chuda L."/>
            <person name="Citroen M."/>
            <person name="Collymore A."/>
            <person name="Cooke P."/>
            <person name="Costello M."/>
            <person name="D'Aco K."/>
            <person name="Daza R."/>
            <person name="De Haan G."/>
            <person name="DeGray S."/>
            <person name="DeMaso C."/>
            <person name="Dhargay N."/>
            <person name="Dooley K."/>
            <person name="Dooley E."/>
            <person name="Doricent M."/>
            <person name="Dorje P."/>
            <person name="Dorjee K."/>
            <person name="Dupes A."/>
            <person name="Elong R."/>
            <person name="Falk J."/>
            <person name="Farina A."/>
            <person name="Faro S."/>
            <person name="Ferguson D."/>
            <person name="Fisher S."/>
            <person name="Foley C.D."/>
            <person name="Franke A."/>
            <person name="Friedrich D."/>
            <person name="Gadbois L."/>
            <person name="Gearin G."/>
            <person name="Gearin C.R."/>
            <person name="Giannoukos G."/>
            <person name="Goode T."/>
            <person name="Graham J."/>
            <person name="Grandbois E."/>
            <person name="Grewal S."/>
            <person name="Gyaltsen K."/>
            <person name="Hafez N."/>
            <person name="Hagos B."/>
            <person name="Hall J."/>
            <person name="Henson C."/>
            <person name="Hollinger A."/>
            <person name="Honan T."/>
            <person name="Huard M.D."/>
            <person name="Hughes L."/>
            <person name="Hurhula B."/>
            <person name="Husby M.E."/>
            <person name="Kamat A."/>
            <person name="Kanga B."/>
            <person name="Kashin S."/>
            <person name="Khazanovich D."/>
            <person name="Kisner P."/>
            <person name="Lance K."/>
            <person name="Lara M."/>
            <person name="Lee W."/>
            <person name="Lennon N."/>
            <person name="Letendre F."/>
            <person name="LeVine R."/>
            <person name="Lipovsky A."/>
            <person name="Liu X."/>
            <person name="Liu J."/>
            <person name="Liu S."/>
            <person name="Lokyitsang T."/>
            <person name="Lokyitsang Y."/>
            <person name="Lubonja R."/>
            <person name="Lui A."/>
            <person name="MacDonald P."/>
            <person name="Magnisalis V."/>
            <person name="Maru K."/>
            <person name="Matthews C."/>
            <person name="McCusker W."/>
            <person name="McDonough S."/>
            <person name="Mehta T."/>
            <person name="Meldrim J."/>
            <person name="Meneus L."/>
            <person name="Mihai O."/>
            <person name="Mihalev A."/>
            <person name="Mihova T."/>
            <person name="Mittelman R."/>
            <person name="Mlenga V."/>
            <person name="Montmayeur A."/>
            <person name="Mulrain L."/>
            <person name="Navidi A."/>
            <person name="Naylor J."/>
            <person name="Negash T."/>
            <person name="Nguyen T."/>
            <person name="Nguyen N."/>
            <person name="Nicol R."/>
            <person name="Norbu C."/>
            <person name="Norbu N."/>
            <person name="Novod N."/>
            <person name="O'Neill B."/>
            <person name="Osman S."/>
            <person name="Markiewicz E."/>
            <person name="Oyono O.L."/>
            <person name="Patti C."/>
            <person name="Phunkhang P."/>
            <person name="Pierre F."/>
            <person name="Priest M."/>
            <person name="Raghuraman S."/>
            <person name="Rege F."/>
            <person name="Reyes R."/>
            <person name="Rise C."/>
            <person name="Rogov P."/>
            <person name="Ross K."/>
            <person name="Ryan E."/>
            <person name="Settipalli S."/>
            <person name="Shea T."/>
            <person name="Sherpa N."/>
            <person name="Shi L."/>
            <person name="Shih D."/>
            <person name="Sparrow T."/>
            <person name="Spaulding J."/>
            <person name="Stalker J."/>
            <person name="Stange-Thomann N."/>
            <person name="Stavropoulos S."/>
            <person name="Stone C."/>
            <person name="Strader C."/>
            <person name="Tesfaye S."/>
            <person name="Thomson T."/>
            <person name="Thoulutsang Y."/>
            <person name="Thoulutsang D."/>
            <person name="Topham K."/>
            <person name="Topping I."/>
            <person name="Tsamla T."/>
            <person name="Vassiliev H."/>
            <person name="Vo A."/>
            <person name="Wangchuk T."/>
            <person name="Wangdi T."/>
            <person name="Weiand M."/>
            <person name="Wilkinson J."/>
            <person name="Wilson A."/>
            <person name="Yadav S."/>
            <person name="Young G."/>
            <person name="Yu Q."/>
            <person name="Zembek L."/>
            <person name="Zhong D."/>
            <person name="Zimmer A."/>
            <person name="Zwirko Z."/>
            <person name="Jaffe D.B."/>
            <person name="Alvarez P."/>
            <person name="Brockman W."/>
            <person name="Butler J."/>
            <person name="Chin C."/>
            <person name="Gnerre S."/>
            <person name="MacCallum I."/>
            <person name="Graves J.A."/>
            <person name="Ponting C.P."/>
            <person name="Breen M."/>
            <person name="Samollow P.B."/>
            <person name="Lander E.S."/>
            <person name="Lindblad-Toh K."/>
        </authorList>
    </citation>
    <scope>NUCLEOTIDE SEQUENCE [LARGE SCALE GENOMIC DNA]</scope>
</reference>
<dbReference type="GO" id="GO:0030246">
    <property type="term" value="F:carbohydrate binding"/>
    <property type="evidence" value="ECO:0007669"/>
    <property type="project" value="UniProtKB-KW"/>
</dbReference>
<evidence type="ECO:0000256" key="6">
    <source>
        <dbReference type="ARBA" id="ARBA00022989"/>
    </source>
</evidence>
<organism evidence="16 17">
    <name type="scientific">Monodelphis domestica</name>
    <name type="common">Gray short-tailed opossum</name>
    <dbReference type="NCBI Taxonomy" id="13616"/>
    <lineage>
        <taxon>Eukaryota</taxon>
        <taxon>Metazoa</taxon>
        <taxon>Chordata</taxon>
        <taxon>Craniata</taxon>
        <taxon>Vertebrata</taxon>
        <taxon>Euteleostomi</taxon>
        <taxon>Mammalia</taxon>
        <taxon>Metatheria</taxon>
        <taxon>Didelphimorphia</taxon>
        <taxon>Didelphidae</taxon>
        <taxon>Monodelphis</taxon>
    </lineage>
</organism>
<accession>A0A5F8G6E6</accession>
<feature type="region of interest" description="Disordered" evidence="12">
    <location>
        <begin position="280"/>
        <end position="301"/>
    </location>
</feature>
<feature type="region of interest" description="Disordered" evidence="12">
    <location>
        <begin position="350"/>
        <end position="369"/>
    </location>
</feature>
<evidence type="ECO:0000256" key="12">
    <source>
        <dbReference type="SAM" id="MobiDB-lite"/>
    </source>
</evidence>
<dbReference type="AlphaFoldDB" id="A0A5F8G6E6"/>
<evidence type="ECO:0000256" key="3">
    <source>
        <dbReference type="ARBA" id="ARBA00022729"/>
    </source>
</evidence>
<dbReference type="SMART" id="SM00409">
    <property type="entry name" value="IG"/>
    <property type="match status" value="1"/>
</dbReference>
<dbReference type="Pfam" id="PF07686">
    <property type="entry name" value="V-set"/>
    <property type="match status" value="1"/>
</dbReference>
<dbReference type="GO" id="GO:0007155">
    <property type="term" value="P:cell adhesion"/>
    <property type="evidence" value="ECO:0000318"/>
    <property type="project" value="GO_Central"/>
</dbReference>
<dbReference type="SUPFAM" id="SSF48726">
    <property type="entry name" value="Immunoglobulin"/>
    <property type="match status" value="2"/>
</dbReference>
<dbReference type="PANTHER" id="PTHR12035:SF125">
    <property type="entry name" value="SIALIC ACID-BINDING IG-LIKE LECTIN 5"/>
    <property type="match status" value="1"/>
</dbReference>
<evidence type="ECO:0000256" key="5">
    <source>
        <dbReference type="ARBA" id="ARBA00022889"/>
    </source>
</evidence>
<sequence length="388" mass="44179">MLLLLLLLMFQILGESLSQDTGYELNATTSVTVQEGLCIQIPCSFSYPFETIHSGQPAYGFWFRDGAKIYEDKLVVTNHPRREVQEEARGRFQLVGDPKENNCSLSIMEVQKRDSGLYFFRIERGSIRYSYIKFMVNVTVKALTQKPEIYFSDPLEPGQLVKVICVAPSECVLQTPPLFSWTGAILSSQEFNRTTLYFSEMTLIPRPQDHGSNLTCRVTLPRVRVSIERTVYLQVVERNGILTFSKGILLGAGIMAFLALCLILALVKYLRKKQGGILDSQHNQDADHSNETSSQRVPLLEKGQMPSYSPKRHFWDLGLWPFLPAVSSWHSQRSQTAQALLSHSRRKYTMHLSTSEDSDPETTQRARTPRIRTLRAMGPKPNPQRLFL</sequence>
<dbReference type="Bgee" id="ENSMODG00000023801">
    <property type="expression patterns" value="Expressed in blood and 16 other cell types or tissues"/>
</dbReference>
<protein>
    <submittedName>
        <fullName evidence="16">Sialic acid-binding Ig-like lectin 12</fullName>
    </submittedName>
</protein>
<evidence type="ECO:0000256" key="13">
    <source>
        <dbReference type="SAM" id="Phobius"/>
    </source>
</evidence>
<evidence type="ECO:0000256" key="7">
    <source>
        <dbReference type="ARBA" id="ARBA00023136"/>
    </source>
</evidence>
<evidence type="ECO:0000259" key="15">
    <source>
        <dbReference type="PROSITE" id="PS50835"/>
    </source>
</evidence>
<keyword evidence="17" id="KW-1185">Reference proteome</keyword>
<keyword evidence="10" id="KW-0393">Immunoglobulin domain</keyword>
<dbReference type="PROSITE" id="PS50835">
    <property type="entry name" value="IG_LIKE"/>
    <property type="match status" value="1"/>
</dbReference>
<dbReference type="STRING" id="13616.ENSMODP00000043009"/>
<keyword evidence="5" id="KW-0130">Cell adhesion</keyword>
<keyword evidence="8" id="KW-1015">Disulfide bond</keyword>
<keyword evidence="6 13" id="KW-1133">Transmembrane helix</keyword>